<evidence type="ECO:0000313" key="1">
    <source>
        <dbReference type="EMBL" id="RGQ08448.1"/>
    </source>
</evidence>
<gene>
    <name evidence="1" type="ORF">DWZ11_00895</name>
</gene>
<proteinExistence type="predicted"/>
<dbReference type="RefSeq" id="WP_117975998.1">
    <property type="nucleotide sequence ID" value="NZ_QRST01000001.1"/>
</dbReference>
<name>A0A412A053_9FIRM</name>
<comment type="caution">
    <text evidence="1">The sequence shown here is derived from an EMBL/GenBank/DDBJ whole genome shotgun (WGS) entry which is preliminary data.</text>
</comment>
<organism evidence="1 2">
    <name type="scientific">Megamonas rupellensis</name>
    <dbReference type="NCBI Taxonomy" id="491921"/>
    <lineage>
        <taxon>Bacteria</taxon>
        <taxon>Bacillati</taxon>
        <taxon>Bacillota</taxon>
        <taxon>Negativicutes</taxon>
        <taxon>Selenomonadales</taxon>
        <taxon>Selenomonadaceae</taxon>
        <taxon>Megamonas</taxon>
    </lineage>
</organism>
<reference evidence="1 2" key="1">
    <citation type="submission" date="2018-08" db="EMBL/GenBank/DDBJ databases">
        <title>A genome reference for cultivated species of the human gut microbiota.</title>
        <authorList>
            <person name="Zou Y."/>
            <person name="Xue W."/>
            <person name="Luo G."/>
        </authorList>
    </citation>
    <scope>NUCLEOTIDE SEQUENCE [LARGE SCALE GENOMIC DNA]</scope>
    <source>
        <strain evidence="1 2">AF29-2</strain>
    </source>
</reference>
<accession>A0A412A053</accession>
<dbReference type="Proteomes" id="UP000284662">
    <property type="component" value="Unassembled WGS sequence"/>
</dbReference>
<dbReference type="EMBL" id="QRST01000001">
    <property type="protein sequence ID" value="RGQ08448.1"/>
    <property type="molecule type" value="Genomic_DNA"/>
</dbReference>
<evidence type="ECO:0000313" key="2">
    <source>
        <dbReference type="Proteomes" id="UP000284662"/>
    </source>
</evidence>
<dbReference type="AlphaFoldDB" id="A0A412A053"/>
<protein>
    <submittedName>
        <fullName evidence="1">Uncharacterized protein</fullName>
    </submittedName>
</protein>
<sequence>MFNYTFLCYFSLKNEHFFWHKGKNIIVLNLWYICFALYKGDLISDFDKFLDEVEKKTKRNDLTFVDLVLDKNRSNNILFKYTFIICLSSLLGKFYYFKNKYVTALNLWFIFLAIHKGDFIADIAKFQRKIKDITHRDDLTFIKIVKRQKKGKNDK</sequence>